<sequence length="535" mass="60239">MKNYSLHIIMYTFAVACLSGLTGKIAAEGIRIVPQSVTVKNDSLHLWLEMDLNSVHVNSLAAVIFTPELAGKKGSSQKITLPSVVITGSKRFRFERRERALATSAENREIPYLVLLDNNRTGSKNVRYRISIPYTSWMQQASLLLRQEIKDCCDLQLLGVDTLKRNLSVSTVQLAKNNPVPALDAGSHKDKPVQRDNHVASASAVLHQAREQISLNTADVNTYASMVSFLTPDPKQENKHRSKSTILYIDYPLGKDEVYPDFKNNREEIGKIDASLLPVLAEGYSELERIEVKGYASPDGNYGDNEKLAANRSRLFARYVQKAYGIPARLFDVSSVAEDWNGLEDLLLSTKPSYYTAALDIIRRFGIFSGREKQLMNLQGGIPYKDMLKRLFPLLRRIEFVVEYRIRALNAGEASEMIFTHPDLLSLEEMYSVARYYRPGTEQYREVYEVAAFHFPDDVITNVNAASAVMLTGDLKSAWGYLRKVEADPRAWNNLGVLMLMEGNPEGAAVWFRKAVGVEPRKARRNLQFAEGLTE</sequence>
<organism evidence="3 4">
    <name type="scientific">Parabacteroides segnis</name>
    <dbReference type="NCBI Taxonomy" id="2763058"/>
    <lineage>
        <taxon>Bacteria</taxon>
        <taxon>Pseudomonadati</taxon>
        <taxon>Bacteroidota</taxon>
        <taxon>Bacteroidia</taxon>
        <taxon>Bacteroidales</taxon>
        <taxon>Tannerellaceae</taxon>
        <taxon>Parabacteroides</taxon>
    </lineage>
</organism>
<protein>
    <submittedName>
        <fullName evidence="3">DUF3868 domain-containing protein</fullName>
    </submittedName>
</protein>
<dbReference type="SUPFAM" id="SSF103088">
    <property type="entry name" value="OmpA-like"/>
    <property type="match status" value="1"/>
</dbReference>
<dbReference type="PROSITE" id="PS51257">
    <property type="entry name" value="PROKAR_LIPOPROTEIN"/>
    <property type="match status" value="1"/>
</dbReference>
<dbReference type="InterPro" id="IPR011990">
    <property type="entry name" value="TPR-like_helical_dom_sf"/>
</dbReference>
<dbReference type="PROSITE" id="PS50005">
    <property type="entry name" value="TPR"/>
    <property type="match status" value="1"/>
</dbReference>
<dbReference type="InterPro" id="IPR019734">
    <property type="entry name" value="TPR_rpt"/>
</dbReference>
<gene>
    <name evidence="3" type="ORF">H8S77_09925</name>
</gene>
<keyword evidence="4" id="KW-1185">Reference proteome</keyword>
<evidence type="ECO:0000313" key="3">
    <source>
        <dbReference type="EMBL" id="MBC5643203.1"/>
    </source>
</evidence>
<evidence type="ECO:0000313" key="4">
    <source>
        <dbReference type="Proteomes" id="UP000644010"/>
    </source>
</evidence>
<dbReference type="Gene3D" id="3.30.1330.60">
    <property type="entry name" value="OmpA-like domain"/>
    <property type="match status" value="1"/>
</dbReference>
<dbReference type="Proteomes" id="UP000644010">
    <property type="component" value="Unassembled WGS sequence"/>
</dbReference>
<feature type="repeat" description="TPR" evidence="1">
    <location>
        <begin position="489"/>
        <end position="522"/>
    </location>
</feature>
<dbReference type="EMBL" id="JACOOI010000009">
    <property type="protein sequence ID" value="MBC5643203.1"/>
    <property type="molecule type" value="Genomic_DNA"/>
</dbReference>
<name>A0ABR7E0B2_9BACT</name>
<accession>A0ABR7E0B2</accession>
<evidence type="ECO:0000256" key="1">
    <source>
        <dbReference type="PROSITE-ProRule" id="PRU00339"/>
    </source>
</evidence>
<reference evidence="3 4" key="1">
    <citation type="submission" date="2020-08" db="EMBL/GenBank/DDBJ databases">
        <title>Genome public.</title>
        <authorList>
            <person name="Liu C."/>
            <person name="Sun Q."/>
        </authorList>
    </citation>
    <scope>NUCLEOTIDE SEQUENCE [LARGE SCALE GENOMIC DNA]</scope>
    <source>
        <strain evidence="3 4">BX2</strain>
    </source>
</reference>
<keyword evidence="1" id="KW-0802">TPR repeat</keyword>
<proteinExistence type="predicted"/>
<dbReference type="SUPFAM" id="SSF48452">
    <property type="entry name" value="TPR-like"/>
    <property type="match status" value="1"/>
</dbReference>
<dbReference type="Pfam" id="PF12984">
    <property type="entry name" value="DUF3868"/>
    <property type="match status" value="1"/>
</dbReference>
<comment type="caution">
    <text evidence="3">The sequence shown here is derived from an EMBL/GenBank/DDBJ whole genome shotgun (WGS) entry which is preliminary data.</text>
</comment>
<dbReference type="InterPro" id="IPR024480">
    <property type="entry name" value="DUF3868"/>
</dbReference>
<dbReference type="RefSeq" id="WP_186959284.1">
    <property type="nucleotide sequence ID" value="NZ_JACOOI010000009.1"/>
</dbReference>
<dbReference type="InterPro" id="IPR036737">
    <property type="entry name" value="OmpA-like_sf"/>
</dbReference>
<evidence type="ECO:0000259" key="2">
    <source>
        <dbReference type="Pfam" id="PF12984"/>
    </source>
</evidence>
<feature type="domain" description="DUF3868" evidence="2">
    <location>
        <begin position="6"/>
        <end position="107"/>
    </location>
</feature>
<dbReference type="Gene3D" id="1.25.40.10">
    <property type="entry name" value="Tetratricopeptide repeat domain"/>
    <property type="match status" value="1"/>
</dbReference>